<keyword evidence="1" id="KW-0863">Zinc-finger</keyword>
<dbReference type="AlphaFoldDB" id="A0AAE0A3Z2"/>
<dbReference type="GO" id="GO:0003676">
    <property type="term" value="F:nucleic acid binding"/>
    <property type="evidence" value="ECO:0007669"/>
    <property type="project" value="InterPro"/>
</dbReference>
<evidence type="ECO:0000256" key="1">
    <source>
        <dbReference type="PROSITE-ProRule" id="PRU00047"/>
    </source>
</evidence>
<keyword evidence="1" id="KW-0862">Zinc</keyword>
<dbReference type="Proteomes" id="UP001281410">
    <property type="component" value="Unassembled WGS sequence"/>
</dbReference>
<dbReference type="PANTHER" id="PTHR31286:SF167">
    <property type="entry name" value="OS09G0268800 PROTEIN"/>
    <property type="match status" value="1"/>
</dbReference>
<dbReference type="EMBL" id="JANJYJ010000007">
    <property type="protein sequence ID" value="KAK3199877.1"/>
    <property type="molecule type" value="Genomic_DNA"/>
</dbReference>
<dbReference type="InterPro" id="IPR025836">
    <property type="entry name" value="Zn_knuckle_CX2CX4HX4C"/>
</dbReference>
<dbReference type="InterPro" id="IPR040256">
    <property type="entry name" value="At4g02000-like"/>
</dbReference>
<dbReference type="InterPro" id="IPR001878">
    <property type="entry name" value="Znf_CCHC"/>
</dbReference>
<dbReference type="GO" id="GO:0008270">
    <property type="term" value="F:zinc ion binding"/>
    <property type="evidence" value="ECO:0007669"/>
    <property type="project" value="UniProtKB-KW"/>
</dbReference>
<reference evidence="3" key="1">
    <citation type="journal article" date="2023" name="Plant J.">
        <title>Genome sequences and population genomics provide insights into the demographic history, inbreeding, and mutation load of two 'living fossil' tree species of Dipteronia.</title>
        <authorList>
            <person name="Feng Y."/>
            <person name="Comes H.P."/>
            <person name="Chen J."/>
            <person name="Zhu S."/>
            <person name="Lu R."/>
            <person name="Zhang X."/>
            <person name="Li P."/>
            <person name="Qiu J."/>
            <person name="Olsen K.M."/>
            <person name="Qiu Y."/>
        </authorList>
    </citation>
    <scope>NUCLEOTIDE SEQUENCE</scope>
    <source>
        <strain evidence="3">NBL</strain>
    </source>
</reference>
<evidence type="ECO:0000313" key="3">
    <source>
        <dbReference type="EMBL" id="KAK3199877.1"/>
    </source>
</evidence>
<dbReference type="PANTHER" id="PTHR31286">
    <property type="entry name" value="GLYCINE-RICH CELL WALL STRUCTURAL PROTEIN 1.8-LIKE"/>
    <property type="match status" value="1"/>
</dbReference>
<evidence type="ECO:0000259" key="2">
    <source>
        <dbReference type="PROSITE" id="PS50158"/>
    </source>
</evidence>
<dbReference type="Pfam" id="PF14392">
    <property type="entry name" value="zf-CCHC_4"/>
    <property type="match status" value="1"/>
</dbReference>
<feature type="domain" description="CCHC-type" evidence="2">
    <location>
        <begin position="102"/>
        <end position="115"/>
    </location>
</feature>
<comment type="caution">
    <text evidence="3">The sequence shown here is derived from an EMBL/GenBank/DDBJ whole genome shotgun (WGS) entry which is preliminary data.</text>
</comment>
<organism evidence="3 4">
    <name type="scientific">Dipteronia sinensis</name>
    <dbReference type="NCBI Taxonomy" id="43782"/>
    <lineage>
        <taxon>Eukaryota</taxon>
        <taxon>Viridiplantae</taxon>
        <taxon>Streptophyta</taxon>
        <taxon>Embryophyta</taxon>
        <taxon>Tracheophyta</taxon>
        <taxon>Spermatophyta</taxon>
        <taxon>Magnoliopsida</taxon>
        <taxon>eudicotyledons</taxon>
        <taxon>Gunneridae</taxon>
        <taxon>Pentapetalae</taxon>
        <taxon>rosids</taxon>
        <taxon>malvids</taxon>
        <taxon>Sapindales</taxon>
        <taxon>Sapindaceae</taxon>
        <taxon>Hippocastanoideae</taxon>
        <taxon>Acereae</taxon>
        <taxon>Dipteronia</taxon>
    </lineage>
</organism>
<evidence type="ECO:0000313" key="4">
    <source>
        <dbReference type="Proteomes" id="UP001281410"/>
    </source>
</evidence>
<sequence length="150" mass="17247">MEIPVGTGDISRLRFNKVELWVQIHDVPIMCTNKRTAKWLAEQVEGVLDILADSKECWGKFMKVKVQIDITKPLKRWLRLKLDKSNKVVVVGPKYERLPELCYACGRIGHCLKECSDEKAKIEALDGTSTKFGSWMIAPVPERQKVRHQQ</sequence>
<accession>A0AAE0A3Z2</accession>
<protein>
    <recommendedName>
        <fullName evidence="2">CCHC-type domain-containing protein</fullName>
    </recommendedName>
</protein>
<gene>
    <name evidence="3" type="ORF">Dsin_023292</name>
</gene>
<dbReference type="SUPFAM" id="SSF57756">
    <property type="entry name" value="Retrovirus zinc finger-like domains"/>
    <property type="match status" value="1"/>
</dbReference>
<dbReference type="PROSITE" id="PS50158">
    <property type="entry name" value="ZF_CCHC"/>
    <property type="match status" value="1"/>
</dbReference>
<dbReference type="InterPro" id="IPR036875">
    <property type="entry name" value="Znf_CCHC_sf"/>
</dbReference>
<name>A0AAE0A3Z2_9ROSI</name>
<keyword evidence="1" id="KW-0479">Metal-binding</keyword>
<proteinExistence type="predicted"/>
<keyword evidence="4" id="KW-1185">Reference proteome</keyword>